<dbReference type="Gene3D" id="2.130.10.80">
    <property type="entry name" value="Galactose oxidase/kelch, beta-propeller"/>
    <property type="match status" value="4"/>
</dbReference>
<dbReference type="PANTHER" id="PTHR46344:SF27">
    <property type="entry name" value="KELCH REPEAT SUPERFAMILY PROTEIN"/>
    <property type="match status" value="1"/>
</dbReference>
<accession>A0ABY9WWS6</accession>
<evidence type="ECO:0000313" key="4">
    <source>
        <dbReference type="Proteomes" id="UP001611383"/>
    </source>
</evidence>
<dbReference type="EMBL" id="CP043494">
    <property type="protein sequence ID" value="WNG47590.1"/>
    <property type="molecule type" value="Genomic_DNA"/>
</dbReference>
<sequence>MNHTKLRTLMCLAPVVLSGCGEWPEEVVRPVGVQQQRLAAWAPTASPMSHARYDHTATVLPNGKVLVVGGLGGSTLLASAELYDPSTGAWTPAGSLQTVRYRHTATLLPNGKVLVAGGYADGWTENSVELYDPETNSWTQKASMNESRAGHTATLLPDGKVLVVSGEVNTEPVYTFELYNPVTNTWKSSEELCVVNSFPCETPYFSQPRSGHTATLLPNGKVLIIGGGGLYEDVVSVELYDPETYAWTPLTNLTDERSSHTATLLPDGKVLVAGGYDASFKILASAELYDPTGNGTTTWLEHTLSEPRRGHTASLLANGKVLVVGGRANTSVSNSADLYDPSTKTWSTTVPMTSGRVWHEASVLPTGQVLVTGGYDSSGAILSSAELYTP</sequence>
<dbReference type="PROSITE" id="PS51257">
    <property type="entry name" value="PROKAR_LIPOPROTEIN"/>
    <property type="match status" value="1"/>
</dbReference>
<evidence type="ECO:0000256" key="1">
    <source>
        <dbReference type="ARBA" id="ARBA00022441"/>
    </source>
</evidence>
<dbReference type="RefSeq" id="WP_395804103.1">
    <property type="nucleotide sequence ID" value="NZ_CP043494.1"/>
</dbReference>
<dbReference type="SMART" id="SM00612">
    <property type="entry name" value="Kelch"/>
    <property type="match status" value="6"/>
</dbReference>
<dbReference type="InterPro" id="IPR011043">
    <property type="entry name" value="Gal_Oxase/kelch_b-propeller"/>
</dbReference>
<evidence type="ECO:0000313" key="3">
    <source>
        <dbReference type="EMBL" id="WNG47590.1"/>
    </source>
</evidence>
<keyword evidence="2" id="KW-0677">Repeat</keyword>
<dbReference type="Proteomes" id="UP001611383">
    <property type="component" value="Chromosome"/>
</dbReference>
<evidence type="ECO:0000256" key="2">
    <source>
        <dbReference type="ARBA" id="ARBA00022737"/>
    </source>
</evidence>
<dbReference type="Pfam" id="PF24681">
    <property type="entry name" value="Kelch_KLHDC2_KLHL20_DRC7"/>
    <property type="match status" value="1"/>
</dbReference>
<keyword evidence="4" id="KW-1185">Reference proteome</keyword>
<reference evidence="3 4" key="1">
    <citation type="submission" date="2019-08" db="EMBL/GenBank/DDBJ databases">
        <title>Archangium and Cystobacter genomes.</title>
        <authorList>
            <person name="Chen I.-C.K."/>
            <person name="Wielgoss S."/>
        </authorList>
    </citation>
    <scope>NUCLEOTIDE SEQUENCE [LARGE SCALE GENOMIC DNA]</scope>
    <source>
        <strain evidence="3 4">Cbm 6</strain>
    </source>
</reference>
<name>A0ABY9WWS6_9BACT</name>
<dbReference type="InterPro" id="IPR037293">
    <property type="entry name" value="Gal_Oxidase_central_sf"/>
</dbReference>
<gene>
    <name evidence="3" type="ORF">F0U60_28300</name>
</gene>
<keyword evidence="1" id="KW-0880">Kelch repeat</keyword>
<protein>
    <recommendedName>
        <fullName evidence="5">High-affinity leucine-specific transport system, periplasmic binding protein LivK</fullName>
    </recommendedName>
</protein>
<dbReference type="SUPFAM" id="SSF50965">
    <property type="entry name" value="Galactose oxidase, central domain"/>
    <property type="match status" value="1"/>
</dbReference>
<evidence type="ECO:0008006" key="5">
    <source>
        <dbReference type="Google" id="ProtNLM"/>
    </source>
</evidence>
<organism evidence="3 4">
    <name type="scientific">Archangium minus</name>
    <dbReference type="NCBI Taxonomy" id="83450"/>
    <lineage>
        <taxon>Bacteria</taxon>
        <taxon>Pseudomonadati</taxon>
        <taxon>Myxococcota</taxon>
        <taxon>Myxococcia</taxon>
        <taxon>Myxococcales</taxon>
        <taxon>Cystobacterineae</taxon>
        <taxon>Archangiaceae</taxon>
        <taxon>Archangium</taxon>
    </lineage>
</organism>
<proteinExistence type="predicted"/>
<dbReference type="InterPro" id="IPR006652">
    <property type="entry name" value="Kelch_1"/>
</dbReference>
<dbReference type="Pfam" id="PF01344">
    <property type="entry name" value="Kelch_1"/>
    <property type="match status" value="1"/>
</dbReference>
<dbReference type="PANTHER" id="PTHR46344">
    <property type="entry name" value="OS02G0202900 PROTEIN"/>
    <property type="match status" value="1"/>
</dbReference>